<dbReference type="InterPro" id="IPR011344">
    <property type="entry name" value="ssDNA-bd"/>
</dbReference>
<evidence type="ECO:0000313" key="5">
    <source>
        <dbReference type="Proteomes" id="UP000198287"/>
    </source>
</evidence>
<dbReference type="PANTHER" id="PTHR10302:SF0">
    <property type="entry name" value="SINGLE-STRANDED DNA-BINDING PROTEIN, MITOCHONDRIAL"/>
    <property type="match status" value="1"/>
</dbReference>
<feature type="compositionally biased region" description="Polar residues" evidence="3">
    <location>
        <begin position="69"/>
        <end position="79"/>
    </location>
</feature>
<gene>
    <name evidence="4" type="ORF">Fcan01_12033</name>
</gene>
<dbReference type="GO" id="GO:0003697">
    <property type="term" value="F:single-stranded DNA binding"/>
    <property type="evidence" value="ECO:0007669"/>
    <property type="project" value="InterPro"/>
</dbReference>
<dbReference type="NCBIfam" id="TIGR00621">
    <property type="entry name" value="ssb"/>
    <property type="match status" value="1"/>
</dbReference>
<dbReference type="EMBL" id="LNIX01000006">
    <property type="protein sequence ID" value="OXA53189.1"/>
    <property type="molecule type" value="Genomic_DNA"/>
</dbReference>
<dbReference type="InterPro" id="IPR000424">
    <property type="entry name" value="Primosome_PriB/ssb"/>
</dbReference>
<dbReference type="InterPro" id="IPR012340">
    <property type="entry name" value="NA-bd_OB-fold"/>
</dbReference>
<dbReference type="STRING" id="158441.A0A226E6V6"/>
<reference evidence="4 5" key="1">
    <citation type="submission" date="2015-12" db="EMBL/GenBank/DDBJ databases">
        <title>The genome of Folsomia candida.</title>
        <authorList>
            <person name="Faddeeva A."/>
            <person name="Derks M.F."/>
            <person name="Anvar Y."/>
            <person name="Smit S."/>
            <person name="Van Straalen N."/>
            <person name="Roelofs D."/>
        </authorList>
    </citation>
    <scope>NUCLEOTIDE SEQUENCE [LARGE SCALE GENOMIC DNA]</scope>
    <source>
        <strain evidence="4 5">VU population</strain>
        <tissue evidence="4">Whole body</tissue>
    </source>
</reference>
<evidence type="ECO:0000256" key="1">
    <source>
        <dbReference type="ARBA" id="ARBA00023125"/>
    </source>
</evidence>
<dbReference type="FunFam" id="2.40.50.140:FF:000269">
    <property type="entry name" value="Single-stranded DNA-binding protein"/>
    <property type="match status" value="1"/>
</dbReference>
<keyword evidence="1 2" id="KW-0238">DNA-binding</keyword>
<dbReference type="Gene3D" id="2.40.50.140">
    <property type="entry name" value="Nucleic acid-binding proteins"/>
    <property type="match status" value="1"/>
</dbReference>
<dbReference type="OrthoDB" id="1078367at2759"/>
<feature type="region of interest" description="Disordered" evidence="3">
    <location>
        <begin position="69"/>
        <end position="90"/>
    </location>
</feature>
<comment type="caution">
    <text evidence="4">The sequence shown here is derived from an EMBL/GenBank/DDBJ whole genome shotgun (WGS) entry which is preliminary data.</text>
</comment>
<keyword evidence="5" id="KW-1185">Reference proteome</keyword>
<proteinExistence type="inferred from homology"/>
<dbReference type="Pfam" id="PF00436">
    <property type="entry name" value="SSB"/>
    <property type="match status" value="1"/>
</dbReference>
<dbReference type="GO" id="GO:0006264">
    <property type="term" value="P:mitochondrial DNA replication"/>
    <property type="evidence" value="ECO:0007669"/>
    <property type="project" value="TreeGrafter"/>
</dbReference>
<organism evidence="4 5">
    <name type="scientific">Folsomia candida</name>
    <name type="common">Springtail</name>
    <dbReference type="NCBI Taxonomy" id="158441"/>
    <lineage>
        <taxon>Eukaryota</taxon>
        <taxon>Metazoa</taxon>
        <taxon>Ecdysozoa</taxon>
        <taxon>Arthropoda</taxon>
        <taxon>Hexapoda</taxon>
        <taxon>Collembola</taxon>
        <taxon>Entomobryomorpha</taxon>
        <taxon>Isotomoidea</taxon>
        <taxon>Isotomidae</taxon>
        <taxon>Proisotominae</taxon>
        <taxon>Folsomia</taxon>
    </lineage>
</organism>
<dbReference type="SUPFAM" id="SSF50249">
    <property type="entry name" value="Nucleic acid-binding proteins"/>
    <property type="match status" value="1"/>
</dbReference>
<evidence type="ECO:0000256" key="2">
    <source>
        <dbReference type="PROSITE-ProRule" id="PRU00252"/>
    </source>
</evidence>
<dbReference type="AlphaFoldDB" id="A0A226E6V6"/>
<protein>
    <submittedName>
        <fullName evidence="4">Single-stranded DNA-binding protein, mitochondrial</fullName>
    </submittedName>
</protein>
<accession>A0A226E6V6</accession>
<evidence type="ECO:0000313" key="4">
    <source>
        <dbReference type="EMBL" id="OXA53189.1"/>
    </source>
</evidence>
<dbReference type="CDD" id="cd04496">
    <property type="entry name" value="SSB_OBF"/>
    <property type="match status" value="1"/>
</dbReference>
<evidence type="ECO:0000256" key="3">
    <source>
        <dbReference type="SAM" id="MobiDB-lite"/>
    </source>
</evidence>
<name>A0A226E6V6_FOLCA</name>
<dbReference type="PANTHER" id="PTHR10302">
    <property type="entry name" value="SINGLE-STRANDED DNA-BINDING PROTEIN"/>
    <property type="match status" value="1"/>
</dbReference>
<dbReference type="PROSITE" id="PS50935">
    <property type="entry name" value="SSB"/>
    <property type="match status" value="1"/>
</dbReference>
<dbReference type="HAMAP" id="MF_00984">
    <property type="entry name" value="SSB"/>
    <property type="match status" value="1"/>
</dbReference>
<dbReference type="Proteomes" id="UP000198287">
    <property type="component" value="Unassembled WGS sequence"/>
</dbReference>
<dbReference type="GO" id="GO:0042645">
    <property type="term" value="C:mitochondrial nucleoid"/>
    <property type="evidence" value="ECO:0007669"/>
    <property type="project" value="TreeGrafter"/>
</dbReference>
<sequence>MQPNTWSRVGSRVAKLGLESWAKSDIPRKSSVANVLFSRPGTFTNNQSVECFKQLHTSAGVLNTNQFEARSPAERTSGTGPKGQPAPSRVEKTVNHITLMGRVGADPQMRGTTEHPVVVFSMATHANYNYQSGEMLQKTDWHRICVFKPYLRDTVYKYMTKGQRVYITGRISYGEINDDQGKAHMTTSIIADDVIFITDSRSKQAPPTDA</sequence>